<dbReference type="GO" id="GO:0016485">
    <property type="term" value="P:protein processing"/>
    <property type="evidence" value="ECO:0007669"/>
    <property type="project" value="TreeGrafter"/>
</dbReference>
<evidence type="ECO:0000256" key="1">
    <source>
        <dbReference type="ARBA" id="ARBA00007357"/>
    </source>
</evidence>
<dbReference type="InterPro" id="IPR000718">
    <property type="entry name" value="Peptidase_M13"/>
</dbReference>
<dbReference type="Gene3D" id="3.40.390.10">
    <property type="entry name" value="Collagenase (Catalytic Domain)"/>
    <property type="match status" value="1"/>
</dbReference>
<feature type="transmembrane region" description="Helical" evidence="2">
    <location>
        <begin position="112"/>
        <end position="131"/>
    </location>
</feature>
<proteinExistence type="inferred from homology"/>
<dbReference type="InterPro" id="IPR018497">
    <property type="entry name" value="Peptidase_M13_C"/>
</dbReference>
<dbReference type="PROSITE" id="PS51885">
    <property type="entry name" value="NEPRILYSIN"/>
    <property type="match status" value="1"/>
</dbReference>
<evidence type="ECO:0000256" key="2">
    <source>
        <dbReference type="SAM" id="Phobius"/>
    </source>
</evidence>
<name>A0A1Y1UYR4_9FUNG</name>
<dbReference type="OrthoDB" id="6475849at2759"/>
<dbReference type="GO" id="GO:0004222">
    <property type="term" value="F:metalloendopeptidase activity"/>
    <property type="evidence" value="ECO:0007669"/>
    <property type="project" value="InterPro"/>
</dbReference>
<dbReference type="PANTHER" id="PTHR11733:SF167">
    <property type="entry name" value="FI17812P1-RELATED"/>
    <property type="match status" value="1"/>
</dbReference>
<dbReference type="STRING" id="1754191.A0A1Y1UYR4"/>
<protein>
    <submittedName>
        <fullName evidence="4">Zincin</fullName>
    </submittedName>
</protein>
<dbReference type="PANTHER" id="PTHR11733">
    <property type="entry name" value="ZINC METALLOPROTEASE FAMILY M13 NEPRILYSIN-RELATED"/>
    <property type="match status" value="1"/>
</dbReference>
<evidence type="ECO:0000259" key="3">
    <source>
        <dbReference type="Pfam" id="PF01431"/>
    </source>
</evidence>
<evidence type="ECO:0000313" key="5">
    <source>
        <dbReference type="Proteomes" id="UP000193719"/>
    </source>
</evidence>
<dbReference type="SUPFAM" id="SSF55486">
    <property type="entry name" value="Metalloproteases ('zincins'), catalytic domain"/>
    <property type="match status" value="1"/>
</dbReference>
<organism evidence="4 5">
    <name type="scientific">Piromyces finnis</name>
    <dbReference type="NCBI Taxonomy" id="1754191"/>
    <lineage>
        <taxon>Eukaryota</taxon>
        <taxon>Fungi</taxon>
        <taxon>Fungi incertae sedis</taxon>
        <taxon>Chytridiomycota</taxon>
        <taxon>Chytridiomycota incertae sedis</taxon>
        <taxon>Neocallimastigomycetes</taxon>
        <taxon>Neocallimastigales</taxon>
        <taxon>Neocallimastigaceae</taxon>
        <taxon>Piromyces</taxon>
    </lineage>
</organism>
<comment type="similarity">
    <text evidence="1">Belongs to the peptidase M13 family.</text>
</comment>
<keyword evidence="2" id="KW-0472">Membrane</keyword>
<feature type="domain" description="Peptidase M13 C-terminal" evidence="3">
    <location>
        <begin position="1"/>
        <end position="98"/>
    </location>
</feature>
<accession>A0A1Y1UYR4</accession>
<dbReference type="InterPro" id="IPR024079">
    <property type="entry name" value="MetalloPept_cat_dom_sf"/>
</dbReference>
<dbReference type="AlphaFoldDB" id="A0A1Y1UYR4"/>
<evidence type="ECO:0000313" key="4">
    <source>
        <dbReference type="EMBL" id="ORX42956.1"/>
    </source>
</evidence>
<dbReference type="Proteomes" id="UP000193719">
    <property type="component" value="Unassembled WGS sequence"/>
</dbReference>
<reference evidence="4 5" key="1">
    <citation type="submission" date="2016-08" db="EMBL/GenBank/DDBJ databases">
        <title>Genomes of anaerobic fungi encode conserved fungal cellulosomes for biomass hydrolysis.</title>
        <authorList>
            <consortium name="DOE Joint Genome Institute"/>
            <person name="Haitjema C.H."/>
            <person name="Gilmore S.P."/>
            <person name="Henske J.K."/>
            <person name="Solomon K.V."/>
            <person name="De Groot R."/>
            <person name="Kuo A."/>
            <person name="Mondo S.J."/>
            <person name="Salamov A.A."/>
            <person name="Labutti K."/>
            <person name="Zhao Z."/>
            <person name="Chiniquy J."/>
            <person name="Barry K."/>
            <person name="Brewer H.M."/>
            <person name="Purvine S.O."/>
            <person name="Wright A.T."/>
            <person name="Boxma B."/>
            <person name="Van Alen T."/>
            <person name="Hackstein J.H."/>
            <person name="Baker S.E."/>
            <person name="Grigoriev I.V."/>
            <person name="O'Malley M.A."/>
        </authorList>
    </citation>
    <scope>NUCLEOTIDE SEQUENCE [LARGE SCALE GENOMIC DNA]</scope>
    <source>
        <strain evidence="5">finn</strain>
    </source>
</reference>
<sequence length="134" mass="15481">EIIFDNGGVDRVYEAWKISMNKDTYKAIERNKILSDFTKYTRDQLFIIPFEVAVQRLSQDNHAPSEWRVKGILRNSKHFAEIFNCPVNSPMNPEQKCSNSFIPFNAYSSNSFTSFSFIKLLGASIAILFLLQFL</sequence>
<comment type="caution">
    <text evidence="4">The sequence shown here is derived from an EMBL/GenBank/DDBJ whole genome shotgun (WGS) entry which is preliminary data.</text>
</comment>
<reference evidence="4 5" key="2">
    <citation type="submission" date="2016-08" db="EMBL/GenBank/DDBJ databases">
        <title>Pervasive Adenine N6-methylation of Active Genes in Fungi.</title>
        <authorList>
            <consortium name="DOE Joint Genome Institute"/>
            <person name="Mondo S.J."/>
            <person name="Dannebaum R.O."/>
            <person name="Kuo R.C."/>
            <person name="Labutti K."/>
            <person name="Haridas S."/>
            <person name="Kuo A."/>
            <person name="Salamov A."/>
            <person name="Ahrendt S.R."/>
            <person name="Lipzen A."/>
            <person name="Sullivan W."/>
            <person name="Andreopoulos W.B."/>
            <person name="Clum A."/>
            <person name="Lindquist E."/>
            <person name="Daum C."/>
            <person name="Ramamoorthy G.K."/>
            <person name="Gryganskyi A."/>
            <person name="Culley D."/>
            <person name="Magnuson J.K."/>
            <person name="James T.Y."/>
            <person name="O'Malley M.A."/>
            <person name="Stajich J.E."/>
            <person name="Spatafora J.W."/>
            <person name="Visel A."/>
            <person name="Grigoriev I.V."/>
        </authorList>
    </citation>
    <scope>NUCLEOTIDE SEQUENCE [LARGE SCALE GENOMIC DNA]</scope>
    <source>
        <strain evidence="5">finn</strain>
    </source>
</reference>
<dbReference type="Pfam" id="PF01431">
    <property type="entry name" value="Peptidase_M13"/>
    <property type="match status" value="1"/>
</dbReference>
<keyword evidence="5" id="KW-1185">Reference proteome</keyword>
<feature type="non-terminal residue" evidence="4">
    <location>
        <position position="1"/>
    </location>
</feature>
<gene>
    <name evidence="4" type="ORF">BCR36DRAFT_304989</name>
</gene>
<keyword evidence="2" id="KW-0812">Transmembrane</keyword>
<keyword evidence="2" id="KW-1133">Transmembrane helix</keyword>
<dbReference type="EMBL" id="MCFH01000057">
    <property type="protein sequence ID" value="ORX42956.1"/>
    <property type="molecule type" value="Genomic_DNA"/>
</dbReference>
<dbReference type="GO" id="GO:0005886">
    <property type="term" value="C:plasma membrane"/>
    <property type="evidence" value="ECO:0007669"/>
    <property type="project" value="TreeGrafter"/>
</dbReference>